<reference evidence="2 3" key="1">
    <citation type="journal article" date="2016" name="Genome Announc.">
        <title>Complete Genome Sequence of Thiostrepton-Producing Streptomyces laurentii ATCC 31255.</title>
        <authorList>
            <person name="Doi K."/>
            <person name="Fujino Y."/>
            <person name="Nagayoshi Y."/>
            <person name="Ohshima T."/>
            <person name="Ogata S."/>
        </authorList>
    </citation>
    <scope>NUCLEOTIDE SEQUENCE [LARGE SCALE GENOMIC DNA]</scope>
    <source>
        <strain evidence="2 3">ATCC 31255</strain>
    </source>
</reference>
<feature type="domain" description="B12-binding" evidence="1">
    <location>
        <begin position="17"/>
        <end position="155"/>
    </location>
</feature>
<dbReference type="InterPro" id="IPR036724">
    <property type="entry name" value="Cobalamin-bd_sf"/>
</dbReference>
<name>A0A169MYJ5_STRLU</name>
<accession>A0A169MYJ5</accession>
<protein>
    <submittedName>
        <fullName evidence="2">Methylaspartate mutase</fullName>
    </submittedName>
</protein>
<sequence length="157" mass="16739">MSVPASSHDAAPTAFSGRRVLVSSVSSDSHTWNLVFLQLLLEDLGHEVTNIGACVPDELLIAECRRHRPDMMVISSVNGHGALDGSRLIRRLRQEPDLSDLKVVIGGKLGIRGADGDSHSQNLLEAGFDAVFEDAAGIAPFRRYLAAATPALEGAAR</sequence>
<dbReference type="EMBL" id="AP017424">
    <property type="protein sequence ID" value="BAU80996.1"/>
    <property type="molecule type" value="Genomic_DNA"/>
</dbReference>
<gene>
    <name evidence="2" type="ORF">SLA_0041</name>
</gene>
<dbReference type="InterPro" id="IPR006158">
    <property type="entry name" value="Cobalamin-bd"/>
</dbReference>
<evidence type="ECO:0000313" key="2">
    <source>
        <dbReference type="EMBL" id="BAU80996.1"/>
    </source>
</evidence>
<evidence type="ECO:0000259" key="1">
    <source>
        <dbReference type="PROSITE" id="PS51332"/>
    </source>
</evidence>
<keyword evidence="3" id="KW-1185">Reference proteome</keyword>
<dbReference type="AlphaFoldDB" id="A0A169MYJ5"/>
<evidence type="ECO:0000313" key="3">
    <source>
        <dbReference type="Proteomes" id="UP000217676"/>
    </source>
</evidence>
<dbReference type="PROSITE" id="PS51332">
    <property type="entry name" value="B12_BINDING"/>
    <property type="match status" value="1"/>
</dbReference>
<organism evidence="2 3">
    <name type="scientific">Streptomyces laurentii</name>
    <dbReference type="NCBI Taxonomy" id="39478"/>
    <lineage>
        <taxon>Bacteria</taxon>
        <taxon>Bacillati</taxon>
        <taxon>Actinomycetota</taxon>
        <taxon>Actinomycetes</taxon>
        <taxon>Kitasatosporales</taxon>
        <taxon>Streptomycetaceae</taxon>
        <taxon>Streptomyces</taxon>
    </lineage>
</organism>
<dbReference type="SUPFAM" id="SSF52242">
    <property type="entry name" value="Cobalamin (vitamin B12)-binding domain"/>
    <property type="match status" value="1"/>
</dbReference>
<dbReference type="Pfam" id="PF02310">
    <property type="entry name" value="B12-binding"/>
    <property type="match status" value="1"/>
</dbReference>
<dbReference type="Proteomes" id="UP000217676">
    <property type="component" value="Chromosome"/>
</dbReference>
<dbReference type="GO" id="GO:0031419">
    <property type="term" value="F:cobalamin binding"/>
    <property type="evidence" value="ECO:0007669"/>
    <property type="project" value="InterPro"/>
</dbReference>
<proteinExistence type="predicted"/>
<dbReference type="Gene3D" id="3.40.50.280">
    <property type="entry name" value="Cobalamin-binding domain"/>
    <property type="match status" value="1"/>
</dbReference>
<dbReference type="KEGG" id="slau:SLA_0041"/>
<dbReference type="GO" id="GO:0046872">
    <property type="term" value="F:metal ion binding"/>
    <property type="evidence" value="ECO:0007669"/>
    <property type="project" value="InterPro"/>
</dbReference>